<protein>
    <submittedName>
        <fullName evidence="1">Uncharacterized protein</fullName>
    </submittedName>
</protein>
<dbReference type="AlphaFoldDB" id="U9U8M3"/>
<name>U9U8M3_RHIID</name>
<organism evidence="1">
    <name type="scientific">Rhizophagus irregularis (strain DAOM 181602 / DAOM 197198 / MUCL 43194)</name>
    <name type="common">Arbuscular mycorrhizal fungus</name>
    <name type="synonym">Glomus intraradices</name>
    <dbReference type="NCBI Taxonomy" id="747089"/>
    <lineage>
        <taxon>Eukaryota</taxon>
        <taxon>Fungi</taxon>
        <taxon>Fungi incertae sedis</taxon>
        <taxon>Mucoromycota</taxon>
        <taxon>Glomeromycotina</taxon>
        <taxon>Glomeromycetes</taxon>
        <taxon>Glomerales</taxon>
        <taxon>Glomeraceae</taxon>
        <taxon>Rhizophagus</taxon>
    </lineage>
</organism>
<evidence type="ECO:0000313" key="1">
    <source>
        <dbReference type="EMBL" id="ESA14933.1"/>
    </source>
</evidence>
<sequence>MSIGEDVESTKRDRIESFLLDISIKCEALVSLFAKEFYTLKLPADILLANVKCRKKSLQNTDAAYTLTLLHKHLLFFGYEKVVSPLQSSSFLSIVLNALKSFKVEPLKSKDRRVVSVFETPQ</sequence>
<gene>
    <name evidence="1" type="ORF">GLOINDRAFT_322457</name>
</gene>
<dbReference type="EMBL" id="KI282434">
    <property type="protein sequence ID" value="ESA14933.1"/>
    <property type="molecule type" value="Genomic_DNA"/>
</dbReference>
<dbReference type="HOGENOM" id="CLU_2027943_0_0_1"/>
<accession>U9U8M3</accession>
<reference evidence="1" key="1">
    <citation type="submission" date="2013-07" db="EMBL/GenBank/DDBJ databases">
        <title>The genome of an arbuscular mycorrhizal fungus provides insights into the evolution of the oldest plant symbiosis.</title>
        <authorList>
            <consortium name="DOE Joint Genome Institute"/>
            <person name="Tisserant E."/>
            <person name="Malbreil M."/>
            <person name="Kuo A."/>
            <person name="Kohler A."/>
            <person name="Symeonidi A."/>
            <person name="Balestrini R."/>
            <person name="Charron P."/>
            <person name="Duensing N."/>
            <person name="Frei-dit-Frey N."/>
            <person name="Gianinazzi-Pearson V."/>
            <person name="Gilbert B."/>
            <person name="Handa Y."/>
            <person name="Hijri M."/>
            <person name="Kaul R."/>
            <person name="Kawaguchi M."/>
            <person name="Krajinski F."/>
            <person name="Lammers P."/>
            <person name="Lapierre D."/>
            <person name="Masclaux F.G."/>
            <person name="Murat C."/>
            <person name="Morin E."/>
            <person name="Ndikumana S."/>
            <person name="Pagni M."/>
            <person name="Petitpierre D."/>
            <person name="Requena N."/>
            <person name="Rosikiewicz P."/>
            <person name="Riley R."/>
            <person name="Saito K."/>
            <person name="San Clemente H."/>
            <person name="Shapiro H."/>
            <person name="van Tuinen D."/>
            <person name="Becard G."/>
            <person name="Bonfante P."/>
            <person name="Paszkowski U."/>
            <person name="Shachar-Hill Y."/>
            <person name="Young J.P."/>
            <person name="Sanders I.R."/>
            <person name="Henrissat B."/>
            <person name="Rensing S.A."/>
            <person name="Grigoriev I.V."/>
            <person name="Corradi N."/>
            <person name="Roux C."/>
            <person name="Martin F."/>
        </authorList>
    </citation>
    <scope>NUCLEOTIDE SEQUENCE</scope>
    <source>
        <strain evidence="1">DAOM 197198</strain>
    </source>
</reference>
<proteinExistence type="predicted"/>